<dbReference type="EMBL" id="JARJCN010000025">
    <property type="protein sequence ID" value="KAJ7088777.1"/>
    <property type="molecule type" value="Genomic_DNA"/>
</dbReference>
<organism evidence="1 2">
    <name type="scientific">Mycena belliarum</name>
    <dbReference type="NCBI Taxonomy" id="1033014"/>
    <lineage>
        <taxon>Eukaryota</taxon>
        <taxon>Fungi</taxon>
        <taxon>Dikarya</taxon>
        <taxon>Basidiomycota</taxon>
        <taxon>Agaricomycotina</taxon>
        <taxon>Agaricomycetes</taxon>
        <taxon>Agaricomycetidae</taxon>
        <taxon>Agaricales</taxon>
        <taxon>Marasmiineae</taxon>
        <taxon>Mycenaceae</taxon>
        <taxon>Mycena</taxon>
    </lineage>
</organism>
<evidence type="ECO:0000313" key="1">
    <source>
        <dbReference type="EMBL" id="KAJ7088777.1"/>
    </source>
</evidence>
<protein>
    <submittedName>
        <fullName evidence="1">Uncharacterized protein</fullName>
    </submittedName>
</protein>
<dbReference type="AlphaFoldDB" id="A0AAD6U6F2"/>
<reference evidence="1" key="1">
    <citation type="submission" date="2023-03" db="EMBL/GenBank/DDBJ databases">
        <title>Massive genome expansion in bonnet fungi (Mycena s.s.) driven by repeated elements and novel gene families across ecological guilds.</title>
        <authorList>
            <consortium name="Lawrence Berkeley National Laboratory"/>
            <person name="Harder C.B."/>
            <person name="Miyauchi S."/>
            <person name="Viragh M."/>
            <person name="Kuo A."/>
            <person name="Thoen E."/>
            <person name="Andreopoulos B."/>
            <person name="Lu D."/>
            <person name="Skrede I."/>
            <person name="Drula E."/>
            <person name="Henrissat B."/>
            <person name="Morin E."/>
            <person name="Kohler A."/>
            <person name="Barry K."/>
            <person name="LaButti K."/>
            <person name="Morin E."/>
            <person name="Salamov A."/>
            <person name="Lipzen A."/>
            <person name="Mereny Z."/>
            <person name="Hegedus B."/>
            <person name="Baldrian P."/>
            <person name="Stursova M."/>
            <person name="Weitz H."/>
            <person name="Taylor A."/>
            <person name="Grigoriev I.V."/>
            <person name="Nagy L.G."/>
            <person name="Martin F."/>
            <person name="Kauserud H."/>
        </authorList>
    </citation>
    <scope>NUCLEOTIDE SEQUENCE</scope>
    <source>
        <strain evidence="1">CBHHK173m</strain>
    </source>
</reference>
<name>A0AAD6U6F2_9AGAR</name>
<gene>
    <name evidence="1" type="ORF">B0H15DRAFT_286225</name>
</gene>
<accession>A0AAD6U6F2</accession>
<comment type="caution">
    <text evidence="1">The sequence shown here is derived from an EMBL/GenBank/DDBJ whole genome shotgun (WGS) entry which is preliminary data.</text>
</comment>
<sequence>MRFILSQISTRLLLQQCLQVWANSWIRAVRCVCVSEPALVRDSEQRYSNSIPSVVLSLLESSRQTSDSIKMECAYFDQHRTIVTVFGVRTLESAVWSSVQQRTASAKVV</sequence>
<proteinExistence type="predicted"/>
<dbReference type="Proteomes" id="UP001222325">
    <property type="component" value="Unassembled WGS sequence"/>
</dbReference>
<evidence type="ECO:0000313" key="2">
    <source>
        <dbReference type="Proteomes" id="UP001222325"/>
    </source>
</evidence>
<keyword evidence="2" id="KW-1185">Reference proteome</keyword>